<dbReference type="Proteomes" id="UP000625316">
    <property type="component" value="Unassembled WGS sequence"/>
</dbReference>
<dbReference type="AlphaFoldDB" id="A0A928VLQ0"/>
<comment type="caution">
    <text evidence="9">The sequence shown here is derived from an EMBL/GenBank/DDBJ whole genome shotgun (WGS) entry which is preliminary data.</text>
</comment>
<dbReference type="Gene3D" id="3.30.1490.190">
    <property type="match status" value="1"/>
</dbReference>
<dbReference type="InterPro" id="IPR043135">
    <property type="entry name" value="Fur_C"/>
</dbReference>
<dbReference type="EMBL" id="JADEXQ010000009">
    <property type="protein sequence ID" value="MBE9028931.1"/>
    <property type="molecule type" value="Genomic_DNA"/>
</dbReference>
<feature type="binding site" evidence="7">
    <location>
        <position position="86"/>
    </location>
    <ligand>
        <name>Zn(2+)</name>
        <dbReference type="ChEBI" id="CHEBI:29105"/>
    </ligand>
</feature>
<dbReference type="GO" id="GO:0000976">
    <property type="term" value="F:transcription cis-regulatory region binding"/>
    <property type="evidence" value="ECO:0007669"/>
    <property type="project" value="TreeGrafter"/>
</dbReference>
<feature type="binding site" evidence="7">
    <location>
        <position position="126"/>
    </location>
    <ligand>
        <name>Zn(2+)</name>
        <dbReference type="ChEBI" id="CHEBI:29105"/>
    </ligand>
</feature>
<dbReference type="InterPro" id="IPR036390">
    <property type="entry name" value="WH_DNA-bd_sf"/>
</dbReference>
<dbReference type="GO" id="GO:0008270">
    <property type="term" value="F:zinc ion binding"/>
    <property type="evidence" value="ECO:0007669"/>
    <property type="project" value="TreeGrafter"/>
</dbReference>
<dbReference type="InterPro" id="IPR036388">
    <property type="entry name" value="WH-like_DNA-bd_sf"/>
</dbReference>
<evidence type="ECO:0000256" key="2">
    <source>
        <dbReference type="ARBA" id="ARBA00022491"/>
    </source>
</evidence>
<evidence type="ECO:0000256" key="1">
    <source>
        <dbReference type="ARBA" id="ARBA00007957"/>
    </source>
</evidence>
<feature type="binding site" evidence="7">
    <location>
        <position position="129"/>
    </location>
    <ligand>
        <name>Zn(2+)</name>
        <dbReference type="ChEBI" id="CHEBI:29105"/>
    </ligand>
</feature>
<evidence type="ECO:0000256" key="3">
    <source>
        <dbReference type="ARBA" id="ARBA00022833"/>
    </source>
</evidence>
<keyword evidence="2" id="KW-0678">Repressor</keyword>
<keyword evidence="7" id="KW-0479">Metal-binding</keyword>
<name>A0A928VLQ0_9CYAN</name>
<dbReference type="Pfam" id="PF01475">
    <property type="entry name" value="FUR"/>
    <property type="match status" value="1"/>
</dbReference>
<gene>
    <name evidence="9" type="ORF">IQ266_04035</name>
</gene>
<evidence type="ECO:0000256" key="4">
    <source>
        <dbReference type="ARBA" id="ARBA00023015"/>
    </source>
</evidence>
<proteinExistence type="inferred from homology"/>
<dbReference type="PANTHER" id="PTHR33202">
    <property type="entry name" value="ZINC UPTAKE REGULATION PROTEIN"/>
    <property type="match status" value="1"/>
</dbReference>
<feature type="binding site" evidence="8">
    <location>
        <position position="118"/>
    </location>
    <ligand>
        <name>Fe cation</name>
        <dbReference type="ChEBI" id="CHEBI:24875"/>
    </ligand>
</feature>
<protein>
    <submittedName>
        <fullName evidence="9">Transcriptional repressor</fullName>
    </submittedName>
</protein>
<dbReference type="GO" id="GO:0003700">
    <property type="term" value="F:DNA-binding transcription factor activity"/>
    <property type="evidence" value="ECO:0007669"/>
    <property type="project" value="InterPro"/>
</dbReference>
<keyword evidence="3 7" id="KW-0862">Zinc</keyword>
<accession>A0A928VLQ0</accession>
<evidence type="ECO:0000256" key="7">
    <source>
        <dbReference type="PIRSR" id="PIRSR602481-1"/>
    </source>
</evidence>
<evidence type="ECO:0000256" key="5">
    <source>
        <dbReference type="ARBA" id="ARBA00023125"/>
    </source>
</evidence>
<evidence type="ECO:0000256" key="6">
    <source>
        <dbReference type="ARBA" id="ARBA00023163"/>
    </source>
</evidence>
<dbReference type="CDD" id="cd07153">
    <property type="entry name" value="Fur_like"/>
    <property type="match status" value="1"/>
</dbReference>
<keyword evidence="10" id="KW-1185">Reference proteome</keyword>
<dbReference type="SUPFAM" id="SSF46785">
    <property type="entry name" value="Winged helix' DNA-binding domain"/>
    <property type="match status" value="1"/>
</dbReference>
<feature type="binding site" evidence="7">
    <location>
        <position position="89"/>
    </location>
    <ligand>
        <name>Zn(2+)</name>
        <dbReference type="ChEBI" id="CHEBI:29105"/>
    </ligand>
</feature>
<dbReference type="InterPro" id="IPR002481">
    <property type="entry name" value="FUR"/>
</dbReference>
<keyword evidence="8" id="KW-0408">Iron</keyword>
<comment type="similarity">
    <text evidence="1">Belongs to the Fur family.</text>
</comment>
<dbReference type="GO" id="GO:0045892">
    <property type="term" value="P:negative regulation of DNA-templated transcription"/>
    <property type="evidence" value="ECO:0007669"/>
    <property type="project" value="TreeGrafter"/>
</dbReference>
<evidence type="ECO:0000256" key="8">
    <source>
        <dbReference type="PIRSR" id="PIRSR602481-2"/>
    </source>
</evidence>
<reference evidence="9" key="1">
    <citation type="submission" date="2020-10" db="EMBL/GenBank/DDBJ databases">
        <authorList>
            <person name="Castelo-Branco R."/>
            <person name="Eusebio N."/>
            <person name="Adriana R."/>
            <person name="Vieira A."/>
            <person name="Brugerolle De Fraissinette N."/>
            <person name="Rezende De Castro R."/>
            <person name="Schneider M.P."/>
            <person name="Vasconcelos V."/>
            <person name="Leao P.N."/>
        </authorList>
    </citation>
    <scope>NUCLEOTIDE SEQUENCE</scope>
    <source>
        <strain evidence="9">LEGE 11480</strain>
    </source>
</reference>
<comment type="cofactor">
    <cofactor evidence="8">
        <name>Mn(2+)</name>
        <dbReference type="ChEBI" id="CHEBI:29035"/>
    </cofactor>
    <cofactor evidence="8">
        <name>Fe(2+)</name>
        <dbReference type="ChEBI" id="CHEBI:29033"/>
    </cofactor>
    <text evidence="8">Binds 1 Mn(2+) or Fe(2+) ion per subunit.</text>
</comment>
<keyword evidence="4" id="KW-0805">Transcription regulation</keyword>
<keyword evidence="6" id="KW-0804">Transcription</keyword>
<evidence type="ECO:0000313" key="9">
    <source>
        <dbReference type="EMBL" id="MBE9028931.1"/>
    </source>
</evidence>
<comment type="cofactor">
    <cofactor evidence="7">
        <name>Zn(2+)</name>
        <dbReference type="ChEBI" id="CHEBI:29105"/>
    </cofactor>
    <text evidence="7">Binds 1 zinc ion per subunit.</text>
</comment>
<dbReference type="GO" id="GO:1900376">
    <property type="term" value="P:regulation of secondary metabolite biosynthetic process"/>
    <property type="evidence" value="ECO:0007669"/>
    <property type="project" value="TreeGrafter"/>
</dbReference>
<organism evidence="9 10">
    <name type="scientific">Romeriopsis navalis LEGE 11480</name>
    <dbReference type="NCBI Taxonomy" id="2777977"/>
    <lineage>
        <taxon>Bacteria</taxon>
        <taxon>Bacillati</taxon>
        <taxon>Cyanobacteriota</taxon>
        <taxon>Cyanophyceae</taxon>
        <taxon>Leptolyngbyales</taxon>
        <taxon>Leptolyngbyaceae</taxon>
        <taxon>Romeriopsis</taxon>
        <taxon>Romeriopsis navalis</taxon>
    </lineage>
</organism>
<dbReference type="Gene3D" id="1.10.10.10">
    <property type="entry name" value="Winged helix-like DNA-binding domain superfamily/Winged helix DNA-binding domain"/>
    <property type="match status" value="1"/>
</dbReference>
<dbReference type="RefSeq" id="WP_264323754.1">
    <property type="nucleotide sequence ID" value="NZ_JADEXQ010000009.1"/>
</dbReference>
<sequence>MKHTLTDPPKLTRAQQAVLDLLRDVSQAIAAQDLFMMLRQTRSIGLATVYRSLETLKTRGLVKCVTGQPGEALYSLVGQDVHHLKCLSCDQSVQLENCPLSGVTQELQTTQQFKIYYHTLDFFGVCPDCQRSQQ</sequence>
<evidence type="ECO:0000313" key="10">
    <source>
        <dbReference type="Proteomes" id="UP000625316"/>
    </source>
</evidence>
<keyword evidence="5" id="KW-0238">DNA-binding</keyword>
<dbReference type="PANTHER" id="PTHR33202:SF19">
    <property type="entry name" value="FERRIC UPTAKE REGULATION PROTEIN"/>
    <property type="match status" value="1"/>
</dbReference>